<feature type="signal peptide" evidence="1">
    <location>
        <begin position="1"/>
        <end position="21"/>
    </location>
</feature>
<name>A0AAC9TU35_9SPIR</name>
<keyword evidence="3" id="KW-1185">Reference proteome</keyword>
<dbReference type="AlphaFoldDB" id="A0AAC9TU35"/>
<dbReference type="Proteomes" id="UP000264880">
    <property type="component" value="Chromosome"/>
</dbReference>
<dbReference type="KEGG" id="bhp:BHAMNSH16_06205"/>
<keyword evidence="1" id="KW-0732">Signal</keyword>
<evidence type="ECO:0000313" key="3">
    <source>
        <dbReference type="Proteomes" id="UP000264880"/>
    </source>
</evidence>
<dbReference type="InterPro" id="IPR008838">
    <property type="entry name" value="Variable_surface_protein_TREHY"/>
</dbReference>
<organism evidence="2 3">
    <name type="scientific">Brachyspira hampsonii</name>
    <dbReference type="NCBI Taxonomy" id="1287055"/>
    <lineage>
        <taxon>Bacteria</taxon>
        <taxon>Pseudomonadati</taxon>
        <taxon>Spirochaetota</taxon>
        <taxon>Spirochaetia</taxon>
        <taxon>Brachyspirales</taxon>
        <taxon>Brachyspiraceae</taxon>
        <taxon>Brachyspira</taxon>
    </lineage>
</organism>
<protein>
    <submittedName>
        <fullName evidence="2">Cell surface protein</fullName>
    </submittedName>
</protein>
<evidence type="ECO:0000313" key="2">
    <source>
        <dbReference type="EMBL" id="ASJ21262.1"/>
    </source>
</evidence>
<proteinExistence type="predicted"/>
<dbReference type="RefSeq" id="WP_008728962.1">
    <property type="nucleotide sequence ID" value="NZ_CP019914.1"/>
</dbReference>
<dbReference type="Pfam" id="PF05540">
    <property type="entry name" value="Serpulina_VSP"/>
    <property type="match status" value="1"/>
</dbReference>
<feature type="chain" id="PRO_5042066901" evidence="1">
    <location>
        <begin position="22"/>
        <end position="378"/>
    </location>
</feature>
<dbReference type="EMBL" id="CP019914">
    <property type="protein sequence ID" value="ASJ21262.1"/>
    <property type="molecule type" value="Genomic_DNA"/>
</dbReference>
<gene>
    <name evidence="2" type="ORF">BHAMNSH16_06205</name>
</gene>
<reference evidence="2 3" key="1">
    <citation type="submission" date="2017-02" db="EMBL/GenBank/DDBJ databases">
        <title>Complete genome sequence of Brachyspira hampsonii genomovar I strain NSH-16 (ATCC BAA-2463).</title>
        <authorList>
            <person name="Mirajkar N.S."/>
            <person name="Gebhart C.J."/>
        </authorList>
    </citation>
    <scope>NUCLEOTIDE SEQUENCE [LARGE SCALE GENOMIC DNA]</scope>
    <source>
        <strain evidence="2 3">NSH-16</strain>
    </source>
</reference>
<accession>A0AAC9TU35</accession>
<evidence type="ECO:0000256" key="1">
    <source>
        <dbReference type="SAM" id="SignalP"/>
    </source>
</evidence>
<sequence length="378" mass="41377">MKKVLLTAMALLTIASASVFGMYGDRDSWIDFLVHGNQLRARMDQFGFVLGNGTIKGTFGFRSQAASTALGNILTTGATGDVNLTSTISAGIGYTSEPFGIGLGYNYTFINNKLGVHTPVLMINALNNNLRIAVPLQIAVTDNPFGSLLPQTYNVSDYLGISTDVQIRYYTGIDAFNAIRIYFKYGQSGFKVSDPTGVAPNSEAFAQSVGFEARFYFLNTPVGNVTINPFVKVAYNTALYGSARQVRAGDIVYNAINNGQLVWGDKDVKWEKNPYDVTAQVVLGITANSDIVSLYVEPSLGYKALYTGKAQNAVDSKVQHGLAWGAYTELYVRPVQDLEWYFEMNVNNDGYGNPSQAYNLPVYFETTTGITWYLPAFN</sequence>